<evidence type="ECO:0000256" key="1">
    <source>
        <dbReference type="ARBA" id="ARBA00005005"/>
    </source>
</evidence>
<evidence type="ECO:0000256" key="10">
    <source>
        <dbReference type="ARBA" id="ARBA00023239"/>
    </source>
</evidence>
<dbReference type="InterPro" id="IPR050136">
    <property type="entry name" value="FA_oxidation_alpha_subunit"/>
</dbReference>
<evidence type="ECO:0000256" key="3">
    <source>
        <dbReference type="ARBA" id="ARBA00007005"/>
    </source>
</evidence>
<dbReference type="InterPro" id="IPR006108">
    <property type="entry name" value="3HC_DH_C"/>
</dbReference>
<evidence type="ECO:0000256" key="2">
    <source>
        <dbReference type="ARBA" id="ARBA00005086"/>
    </source>
</evidence>
<keyword evidence="7" id="KW-0560">Oxidoreductase</keyword>
<dbReference type="InterPro" id="IPR008927">
    <property type="entry name" value="6-PGluconate_DH-like_C_sf"/>
</dbReference>
<comment type="similarity">
    <text evidence="4">Belongs to the 3-hydroxyacyl-CoA dehydrogenase family.</text>
</comment>
<reference evidence="15 16" key="1">
    <citation type="submission" date="2019-11" db="EMBL/GenBank/DDBJ databases">
        <authorList>
            <person name="Holert J."/>
        </authorList>
    </citation>
    <scope>NUCLEOTIDE SEQUENCE [LARGE SCALE GENOMIC DNA]</scope>
    <source>
        <strain evidence="15">BC8_1</strain>
    </source>
</reference>
<dbReference type="Pfam" id="PF02737">
    <property type="entry name" value="3HCDH_N"/>
    <property type="match status" value="1"/>
</dbReference>
<dbReference type="PANTHER" id="PTHR43612">
    <property type="entry name" value="TRIFUNCTIONAL ENZYME SUBUNIT ALPHA"/>
    <property type="match status" value="1"/>
</dbReference>
<dbReference type="Gene3D" id="3.40.50.720">
    <property type="entry name" value="NAD(P)-binding Rossmann-like Domain"/>
    <property type="match status" value="1"/>
</dbReference>
<dbReference type="PANTHER" id="PTHR43612:SF3">
    <property type="entry name" value="TRIFUNCTIONAL ENZYME SUBUNIT ALPHA, MITOCHONDRIAL"/>
    <property type="match status" value="1"/>
</dbReference>
<dbReference type="GO" id="GO:0004300">
    <property type="term" value="F:enoyl-CoA hydratase activity"/>
    <property type="evidence" value="ECO:0007669"/>
    <property type="project" value="TreeGrafter"/>
</dbReference>
<evidence type="ECO:0000256" key="8">
    <source>
        <dbReference type="ARBA" id="ARBA00023027"/>
    </source>
</evidence>
<feature type="domain" description="3-hydroxyacyl-CoA dehydrogenase C-terminal" evidence="13">
    <location>
        <begin position="500"/>
        <end position="599"/>
    </location>
</feature>
<evidence type="ECO:0000259" key="14">
    <source>
        <dbReference type="Pfam" id="PF02737"/>
    </source>
</evidence>
<dbReference type="SUPFAM" id="SSF51735">
    <property type="entry name" value="NAD(P)-binding Rossmann-fold domains"/>
    <property type="match status" value="1"/>
</dbReference>
<dbReference type="GO" id="GO:0070403">
    <property type="term" value="F:NAD+ binding"/>
    <property type="evidence" value="ECO:0007669"/>
    <property type="project" value="InterPro"/>
</dbReference>
<dbReference type="GO" id="GO:0006635">
    <property type="term" value="P:fatty acid beta-oxidation"/>
    <property type="evidence" value="ECO:0007669"/>
    <property type="project" value="UniProtKB-UniPathway"/>
</dbReference>
<dbReference type="Gene3D" id="3.90.226.10">
    <property type="entry name" value="2-enoyl-CoA Hydratase, Chain A, domain 1"/>
    <property type="match status" value="1"/>
</dbReference>
<evidence type="ECO:0000256" key="11">
    <source>
        <dbReference type="ARBA" id="ARBA00023268"/>
    </source>
</evidence>
<evidence type="ECO:0000313" key="15">
    <source>
        <dbReference type="EMBL" id="CAA0105416.1"/>
    </source>
</evidence>
<comment type="pathway">
    <text evidence="1">Lipid metabolism; fatty acid beta-oxidation.</text>
</comment>
<sequence>MTGNTIEWAEDSGIVTLTFNDPAQSVNTMNLAYVSSFGEALDRLAAMGDTLSGVVISSGKKTFFAGGDLHDLLAATPADSAEFSALTTTIKSQLRSLESLGVPVVAAINGTALGGGLELALACHHRIALDNPRIRIGLPEVTLGLLPGAGGIVRTVRMLGLDTALTKVLLSGSTYRPTDAVALGLIDELASSAEELHAKARVWIAANPQARQTWDDADAIPGGRADDPAVQAALPSRAAALRAHHKGAPMPAPAAILSAAVESTQVDIDTALAVETRYFVELATGQIATNIIQGTFFDRQTVLQGASRPDGFPQHRAESVAVLGAGMMGAGIALSSALSGLRVALKDVDLARAEKGKAHAERALRKESDKGRRTQAEVDEILDRITPTAEVADLAGCDLVIEAVFEDPDLKAEVFGEILDALAPNAVLASNTSTLPITGLARAVGRPTDFIGMHFFSPVERMDLVEIIVGEQTSEQTLAKAFDIAVQLGKTPIVVGDGRGFFTSRVILSRLLEAAAMLGEGIAPASIEQASLQAGYPVGTLALIDELTVTLPHKIFSQFRAEAQVSGTSFADHPGDAVLATLIDAQRTGRAAGAGFYEYDDARRVGLWKGLEAHFGPGQPADDLQELIDRLLFAEALDTARCLDSGLLRSTADANVGSMLGIGFPVWTGGAAQFIAGYPGGRTAFVARATELQDKYGPRFTPPESLCSGDLLLTGA</sequence>
<accession>A0A5S9PNA2</accession>
<dbReference type="InterPro" id="IPR001753">
    <property type="entry name" value="Enoyl-CoA_hydra/iso"/>
</dbReference>
<dbReference type="AlphaFoldDB" id="A0A5S9PNA2"/>
<protein>
    <submittedName>
        <fullName evidence="15">Fatty acid oxidation complex subunit alpha</fullName>
    </submittedName>
</protein>
<keyword evidence="8" id="KW-0520">NAD</keyword>
<keyword evidence="11" id="KW-0511">Multifunctional enzyme</keyword>
<name>A0A5S9PNA2_MYCVN</name>
<keyword evidence="9" id="KW-0443">Lipid metabolism</keyword>
<dbReference type="Pfam" id="PF00725">
    <property type="entry name" value="3HCDH"/>
    <property type="match status" value="1"/>
</dbReference>
<dbReference type="FunFam" id="3.40.50.720:FF:000009">
    <property type="entry name" value="Fatty oxidation complex, alpha subunit"/>
    <property type="match status" value="1"/>
</dbReference>
<gene>
    <name evidence="15" type="primary">fadB_3</name>
    <name evidence="15" type="ORF">AELLOGFF_03558</name>
</gene>
<comment type="pathway">
    <text evidence="2">Lipid metabolism; butanoate metabolism.</text>
</comment>
<dbReference type="CDD" id="cd06558">
    <property type="entry name" value="crotonase-like"/>
    <property type="match status" value="1"/>
</dbReference>
<organism evidence="15 16">
    <name type="scientific">Mycolicibacterium vanbaalenii</name>
    <name type="common">Mycobacterium vanbaalenii</name>
    <dbReference type="NCBI Taxonomy" id="110539"/>
    <lineage>
        <taxon>Bacteria</taxon>
        <taxon>Bacillati</taxon>
        <taxon>Actinomycetota</taxon>
        <taxon>Actinomycetes</taxon>
        <taxon>Mycobacteriales</taxon>
        <taxon>Mycobacteriaceae</taxon>
        <taxon>Mycolicibacterium</taxon>
    </lineage>
</organism>
<evidence type="ECO:0000256" key="4">
    <source>
        <dbReference type="ARBA" id="ARBA00009463"/>
    </source>
</evidence>
<evidence type="ECO:0000256" key="7">
    <source>
        <dbReference type="ARBA" id="ARBA00023002"/>
    </source>
</evidence>
<evidence type="ECO:0000256" key="12">
    <source>
        <dbReference type="ARBA" id="ARBA00049556"/>
    </source>
</evidence>
<dbReference type="Proteomes" id="UP000430146">
    <property type="component" value="Unassembled WGS sequence"/>
</dbReference>
<dbReference type="RefSeq" id="WP_159229827.1">
    <property type="nucleotide sequence ID" value="NZ_CACSIP010000010.1"/>
</dbReference>
<comment type="similarity">
    <text evidence="3">In the central section; belongs to the 3-hydroxyacyl-CoA dehydrogenase family.</text>
</comment>
<feature type="domain" description="3-hydroxyacyl-CoA dehydrogenase NAD binding" evidence="14">
    <location>
        <begin position="319"/>
        <end position="497"/>
    </location>
</feature>
<keyword evidence="5" id="KW-0276">Fatty acid metabolism</keyword>
<dbReference type="SUPFAM" id="SSF52096">
    <property type="entry name" value="ClpP/crotonase"/>
    <property type="match status" value="1"/>
</dbReference>
<evidence type="ECO:0000259" key="13">
    <source>
        <dbReference type="Pfam" id="PF00725"/>
    </source>
</evidence>
<evidence type="ECO:0000256" key="9">
    <source>
        <dbReference type="ARBA" id="ARBA00023098"/>
    </source>
</evidence>
<dbReference type="Pfam" id="PF00378">
    <property type="entry name" value="ECH_1"/>
    <property type="match status" value="1"/>
</dbReference>
<dbReference type="GO" id="GO:0016509">
    <property type="term" value="F:long-chain (3S)-3-hydroxyacyl-CoA dehydrogenase (NAD+) activity"/>
    <property type="evidence" value="ECO:0007669"/>
    <property type="project" value="TreeGrafter"/>
</dbReference>
<dbReference type="UniPathway" id="UPA00659"/>
<dbReference type="InterPro" id="IPR006176">
    <property type="entry name" value="3-OHacyl-CoA_DH_NAD-bd"/>
</dbReference>
<evidence type="ECO:0000256" key="6">
    <source>
        <dbReference type="ARBA" id="ARBA00022963"/>
    </source>
</evidence>
<keyword evidence="10" id="KW-0456">Lyase</keyword>
<evidence type="ECO:0000313" key="16">
    <source>
        <dbReference type="Proteomes" id="UP000430146"/>
    </source>
</evidence>
<dbReference type="EMBL" id="CACSIP010000010">
    <property type="protein sequence ID" value="CAA0105416.1"/>
    <property type="molecule type" value="Genomic_DNA"/>
</dbReference>
<dbReference type="InterPro" id="IPR029045">
    <property type="entry name" value="ClpP/crotonase-like_dom_sf"/>
</dbReference>
<evidence type="ECO:0000256" key="5">
    <source>
        <dbReference type="ARBA" id="ARBA00022832"/>
    </source>
</evidence>
<dbReference type="InterPro" id="IPR036291">
    <property type="entry name" value="NAD(P)-bd_dom_sf"/>
</dbReference>
<keyword evidence="6" id="KW-0442">Lipid degradation</keyword>
<dbReference type="Gene3D" id="1.10.1040.50">
    <property type="match status" value="1"/>
</dbReference>
<dbReference type="OrthoDB" id="9771883at2"/>
<comment type="catalytic activity">
    <reaction evidence="12">
        <text>a (3S)-3-hydroxyacyl-CoA + NAD(+) = a 3-oxoacyl-CoA + NADH + H(+)</text>
        <dbReference type="Rhea" id="RHEA:22432"/>
        <dbReference type="ChEBI" id="CHEBI:15378"/>
        <dbReference type="ChEBI" id="CHEBI:57318"/>
        <dbReference type="ChEBI" id="CHEBI:57540"/>
        <dbReference type="ChEBI" id="CHEBI:57945"/>
        <dbReference type="ChEBI" id="CHEBI:90726"/>
        <dbReference type="EC" id="1.1.1.35"/>
    </reaction>
</comment>
<dbReference type="SUPFAM" id="SSF48179">
    <property type="entry name" value="6-phosphogluconate dehydrogenase C-terminal domain-like"/>
    <property type="match status" value="2"/>
</dbReference>
<proteinExistence type="inferred from homology"/>
<keyword evidence="16" id="KW-1185">Reference proteome</keyword>